<proteinExistence type="predicted"/>
<dbReference type="EMBL" id="JAXIVS010000007">
    <property type="protein sequence ID" value="MDY7229144.1"/>
    <property type="molecule type" value="Genomic_DNA"/>
</dbReference>
<dbReference type="PROSITE" id="PS51186">
    <property type="entry name" value="GNAT"/>
    <property type="match status" value="1"/>
</dbReference>
<reference evidence="2 3" key="1">
    <citation type="submission" date="2023-12" db="EMBL/GenBank/DDBJ databases">
        <title>the genome sequence of Hyalangium sp. s54d21.</title>
        <authorList>
            <person name="Zhang X."/>
        </authorList>
    </citation>
    <scope>NUCLEOTIDE SEQUENCE [LARGE SCALE GENOMIC DNA]</scope>
    <source>
        <strain evidence="3">s54d21</strain>
    </source>
</reference>
<evidence type="ECO:0000313" key="2">
    <source>
        <dbReference type="EMBL" id="MDY7229144.1"/>
    </source>
</evidence>
<sequence length="154" mass="17553">MILRDVTDEDLPIFFEHQRDAVALRMAAFPSRERDAFLTHWRTRVLRPENVTRTIVMGGRVAGYIGSWEQDGKRLVAYWMGREHWGKGIATRALSEFLVLEPIRPLHAWVAVHNVGSIRVLEKCGFRMVAQENPQHADGVAEVLMRLGPNPTSP</sequence>
<feature type="domain" description="N-acetyltransferase" evidence="1">
    <location>
        <begin position="1"/>
        <end position="150"/>
    </location>
</feature>
<dbReference type="Proteomes" id="UP001291309">
    <property type="component" value="Unassembled WGS sequence"/>
</dbReference>
<gene>
    <name evidence="2" type="ORF">SYV04_22210</name>
</gene>
<comment type="caution">
    <text evidence="2">The sequence shown here is derived from an EMBL/GenBank/DDBJ whole genome shotgun (WGS) entry which is preliminary data.</text>
</comment>
<organism evidence="2 3">
    <name type="scientific">Hyalangium rubrum</name>
    <dbReference type="NCBI Taxonomy" id="3103134"/>
    <lineage>
        <taxon>Bacteria</taxon>
        <taxon>Pseudomonadati</taxon>
        <taxon>Myxococcota</taxon>
        <taxon>Myxococcia</taxon>
        <taxon>Myxococcales</taxon>
        <taxon>Cystobacterineae</taxon>
        <taxon>Archangiaceae</taxon>
        <taxon>Hyalangium</taxon>
    </lineage>
</organism>
<dbReference type="PANTHER" id="PTHR43328:SF1">
    <property type="entry name" value="N-ACETYLTRANSFERASE DOMAIN-CONTAINING PROTEIN"/>
    <property type="match status" value="1"/>
</dbReference>
<evidence type="ECO:0000259" key="1">
    <source>
        <dbReference type="PROSITE" id="PS51186"/>
    </source>
</evidence>
<dbReference type="InterPro" id="IPR016181">
    <property type="entry name" value="Acyl_CoA_acyltransferase"/>
</dbReference>
<evidence type="ECO:0000313" key="3">
    <source>
        <dbReference type="Proteomes" id="UP001291309"/>
    </source>
</evidence>
<accession>A0ABU5H6P2</accession>
<dbReference type="PANTHER" id="PTHR43328">
    <property type="entry name" value="ACETYLTRANSFERASE-RELATED"/>
    <property type="match status" value="1"/>
</dbReference>
<dbReference type="SUPFAM" id="SSF55729">
    <property type="entry name" value="Acyl-CoA N-acyltransferases (Nat)"/>
    <property type="match status" value="1"/>
</dbReference>
<name>A0ABU5H6P2_9BACT</name>
<dbReference type="InterPro" id="IPR000182">
    <property type="entry name" value="GNAT_dom"/>
</dbReference>
<keyword evidence="3" id="KW-1185">Reference proteome</keyword>
<dbReference type="Pfam" id="PF13302">
    <property type="entry name" value="Acetyltransf_3"/>
    <property type="match status" value="1"/>
</dbReference>
<dbReference type="RefSeq" id="WP_321547864.1">
    <property type="nucleotide sequence ID" value="NZ_JAXIVS010000007.1"/>
</dbReference>
<protein>
    <submittedName>
        <fullName evidence="2">GNAT family N-acetyltransferase</fullName>
    </submittedName>
</protein>
<dbReference type="Gene3D" id="3.40.630.30">
    <property type="match status" value="1"/>
</dbReference>